<feature type="compositionally biased region" description="Basic residues" evidence="1">
    <location>
        <begin position="100"/>
        <end position="110"/>
    </location>
</feature>
<evidence type="ECO:0000313" key="3">
    <source>
        <dbReference type="Proteomes" id="UP001189429"/>
    </source>
</evidence>
<reference evidence="2" key="1">
    <citation type="submission" date="2023-10" db="EMBL/GenBank/DDBJ databases">
        <authorList>
            <person name="Chen Y."/>
            <person name="Shah S."/>
            <person name="Dougan E. K."/>
            <person name="Thang M."/>
            <person name="Chan C."/>
        </authorList>
    </citation>
    <scope>NUCLEOTIDE SEQUENCE [LARGE SCALE GENOMIC DNA]</scope>
</reference>
<sequence>EFAHLEPCCVPLGMHHLKNEVTDASECLEGWFATLVEGMVCQWDLAIYDGEVARAHCRAALGRSSNTGGFAAIMEEELGLDIGSDFTRSRCGGEEPGPPKRGRPPGKSKVKRNRFDAWNAYVQAHRPDGATPLFTSDSGKKSTGKQADIHSGCFLRRVGQRWMAESLAEREKCQQIALMEQAPKWADEELSGDDAEECEEGGEGLGSKGDALTWKIGSPDSPLCEENFSTPLLSPVIAKEVQQWLGEIESEADALGIEDVACVEMTCDVVGYNRMAVTHTSKHCVIAGCLHHMSDIADPKPAHDSDLGDMQGLNENGAEPPDESPTRNATSTSRNSA</sequence>
<feature type="non-terminal residue" evidence="2">
    <location>
        <position position="1"/>
    </location>
</feature>
<accession>A0ABN9S642</accession>
<feature type="compositionally biased region" description="Polar residues" evidence="1">
    <location>
        <begin position="326"/>
        <end position="337"/>
    </location>
</feature>
<evidence type="ECO:0000313" key="2">
    <source>
        <dbReference type="EMBL" id="CAK0827296.1"/>
    </source>
</evidence>
<proteinExistence type="predicted"/>
<feature type="region of interest" description="Disordered" evidence="1">
    <location>
        <begin position="84"/>
        <end position="110"/>
    </location>
</feature>
<gene>
    <name evidence="2" type="ORF">PCOR1329_LOCUS26874</name>
</gene>
<dbReference type="EMBL" id="CAUYUJ010009629">
    <property type="protein sequence ID" value="CAK0827296.1"/>
    <property type="molecule type" value="Genomic_DNA"/>
</dbReference>
<evidence type="ECO:0000256" key="1">
    <source>
        <dbReference type="SAM" id="MobiDB-lite"/>
    </source>
</evidence>
<keyword evidence="3" id="KW-1185">Reference proteome</keyword>
<comment type="caution">
    <text evidence="2">The sequence shown here is derived from an EMBL/GenBank/DDBJ whole genome shotgun (WGS) entry which is preliminary data.</text>
</comment>
<feature type="region of interest" description="Disordered" evidence="1">
    <location>
        <begin position="299"/>
        <end position="337"/>
    </location>
</feature>
<organism evidence="2 3">
    <name type="scientific">Prorocentrum cordatum</name>
    <dbReference type="NCBI Taxonomy" id="2364126"/>
    <lineage>
        <taxon>Eukaryota</taxon>
        <taxon>Sar</taxon>
        <taxon>Alveolata</taxon>
        <taxon>Dinophyceae</taxon>
        <taxon>Prorocentrales</taxon>
        <taxon>Prorocentraceae</taxon>
        <taxon>Prorocentrum</taxon>
    </lineage>
</organism>
<protein>
    <submittedName>
        <fullName evidence="2">Uncharacterized protein</fullName>
    </submittedName>
</protein>
<name>A0ABN9S642_9DINO</name>
<dbReference type="Proteomes" id="UP001189429">
    <property type="component" value="Unassembled WGS sequence"/>
</dbReference>